<dbReference type="EMBL" id="MK500300">
    <property type="protein sequence ID" value="QBK84950.1"/>
    <property type="molecule type" value="Genomic_DNA"/>
</dbReference>
<dbReference type="Gene3D" id="3.10.20.90">
    <property type="entry name" value="Phosphatidylinositol 3-kinase Catalytic Subunit, Chain A, domain 1"/>
    <property type="match status" value="1"/>
</dbReference>
<evidence type="ECO:0000259" key="1">
    <source>
        <dbReference type="PROSITE" id="PS50053"/>
    </source>
</evidence>
<protein>
    <submittedName>
        <fullName evidence="2">Ubiquitin family protein</fullName>
    </submittedName>
</protein>
<organism evidence="2">
    <name type="scientific">Pithovirus LCDPAC02</name>
    <dbReference type="NCBI Taxonomy" id="2506601"/>
    <lineage>
        <taxon>Viruses</taxon>
        <taxon>Pithoviruses</taxon>
    </lineage>
</organism>
<sequence length="79" mass="9592">MSDCIIIRNFRKNIITVYNVHPNMTIIELKQKLYKEYNVVEPKKQCLIYIKDVTEDDKILSDYGQYWMRPYGFYLICSM</sequence>
<feature type="domain" description="Ubiquitin-like" evidence="1">
    <location>
        <begin position="5"/>
        <end position="64"/>
    </location>
</feature>
<dbReference type="Pfam" id="PF00240">
    <property type="entry name" value="ubiquitin"/>
    <property type="match status" value="1"/>
</dbReference>
<name>A0A481YPJ2_9VIRU</name>
<dbReference type="InterPro" id="IPR000626">
    <property type="entry name" value="Ubiquitin-like_dom"/>
</dbReference>
<proteinExistence type="predicted"/>
<dbReference type="InterPro" id="IPR029071">
    <property type="entry name" value="Ubiquitin-like_domsf"/>
</dbReference>
<reference evidence="2" key="1">
    <citation type="journal article" date="2019" name="MBio">
        <title>Virus Genomes from Deep Sea Sediments Expand the Ocean Megavirome and Support Independent Origins of Viral Gigantism.</title>
        <authorList>
            <person name="Backstrom D."/>
            <person name="Yutin N."/>
            <person name="Jorgensen S.L."/>
            <person name="Dharamshi J."/>
            <person name="Homa F."/>
            <person name="Zaremba-Niedwiedzka K."/>
            <person name="Spang A."/>
            <person name="Wolf Y.I."/>
            <person name="Koonin E.V."/>
            <person name="Ettema T.J."/>
        </authorList>
    </citation>
    <scope>NUCLEOTIDE SEQUENCE</scope>
</reference>
<accession>A0A481YPJ2</accession>
<dbReference type="PROSITE" id="PS50053">
    <property type="entry name" value="UBIQUITIN_2"/>
    <property type="match status" value="1"/>
</dbReference>
<evidence type="ECO:0000313" key="2">
    <source>
        <dbReference type="EMBL" id="QBK84950.1"/>
    </source>
</evidence>
<dbReference type="SUPFAM" id="SSF54236">
    <property type="entry name" value="Ubiquitin-like"/>
    <property type="match status" value="1"/>
</dbReference>
<gene>
    <name evidence="2" type="ORF">LCDPAC02_01490</name>
</gene>